<dbReference type="PANTHER" id="PTHR13353:SF5">
    <property type="entry name" value="TRANSMEMBRANE PROTEIN 19"/>
    <property type="match status" value="1"/>
</dbReference>
<feature type="transmembrane region" description="Helical" evidence="7">
    <location>
        <begin position="49"/>
        <end position="71"/>
    </location>
</feature>
<dbReference type="Pfam" id="PF01940">
    <property type="entry name" value="DUF92"/>
    <property type="match status" value="1"/>
</dbReference>
<evidence type="ECO:0000256" key="6">
    <source>
        <dbReference type="ARBA" id="ARBA00023136"/>
    </source>
</evidence>
<dbReference type="GO" id="GO:0016020">
    <property type="term" value="C:membrane"/>
    <property type="evidence" value="ECO:0007669"/>
    <property type="project" value="UniProtKB-SubCell"/>
</dbReference>
<sequence length="383" mass="43024">MKTSKSRWAAPLPILICTVAIPLSMLMWLGNLAFSFFTHGDSSRVYEGLLVGFVLCISNFAFVSCLFTFFVTSSRATKFRSGVKRGFEEEFKEGGQRNWLQVLCNSGMAMQLALLYLLDVGCEERPIDFTRDYRSSWLGIGVLGEFDRLIGVYLERVGEQLALLCLIHVSRGESPLDFTRDYRSSWLGIGVLGEFNRLIGAYLERVAEQLALLCLIYMVAEQLALLCLIHVSRGELPLDVTRDYRSSWLGIGVLGEFNRLIGVYLERVGEQLALLCLVYVSRGESPLDVTRDYRSSWLGIGVLGEFNRLIGVYLERVAEQLALLCLIYICEPRRITTRRHPGLQVFLACLTSPGTTGLLGVLGEFDRLIGVYLERVAEQLALL</sequence>
<evidence type="ECO:0000256" key="1">
    <source>
        <dbReference type="ARBA" id="ARBA00004141"/>
    </source>
</evidence>
<comment type="subcellular location">
    <subcellularLocation>
        <location evidence="1">Membrane</location>
        <topology evidence="1">Multi-pass membrane protein</topology>
    </subcellularLocation>
</comment>
<keyword evidence="6 7" id="KW-0472">Membrane</keyword>
<evidence type="ECO:0000256" key="7">
    <source>
        <dbReference type="SAM" id="Phobius"/>
    </source>
</evidence>
<gene>
    <name evidence="8" type="ORF">TSIB3V08_LOCUS6940</name>
</gene>
<feature type="transmembrane region" description="Helical" evidence="7">
    <location>
        <begin position="210"/>
        <end position="231"/>
    </location>
</feature>
<protein>
    <recommendedName>
        <fullName evidence="3">Transmembrane protein 19</fullName>
    </recommendedName>
</protein>
<evidence type="ECO:0000256" key="3">
    <source>
        <dbReference type="ARBA" id="ARBA00014258"/>
    </source>
</evidence>
<keyword evidence="5 7" id="KW-1133">Transmembrane helix</keyword>
<reference evidence="8" key="1">
    <citation type="submission" date="2020-11" db="EMBL/GenBank/DDBJ databases">
        <authorList>
            <person name="Tran Van P."/>
        </authorList>
    </citation>
    <scope>NUCLEOTIDE SEQUENCE</scope>
</reference>
<dbReference type="EMBL" id="OC003123">
    <property type="protein sequence ID" value="CAD7262844.1"/>
    <property type="molecule type" value="Genomic_DNA"/>
</dbReference>
<feature type="transmembrane region" description="Helical" evidence="7">
    <location>
        <begin position="12"/>
        <end position="37"/>
    </location>
</feature>
<proteinExistence type="inferred from homology"/>
<organism evidence="8">
    <name type="scientific">Timema shepardi</name>
    <name type="common">Walking stick</name>
    <dbReference type="NCBI Taxonomy" id="629360"/>
    <lineage>
        <taxon>Eukaryota</taxon>
        <taxon>Metazoa</taxon>
        <taxon>Ecdysozoa</taxon>
        <taxon>Arthropoda</taxon>
        <taxon>Hexapoda</taxon>
        <taxon>Insecta</taxon>
        <taxon>Pterygota</taxon>
        <taxon>Neoptera</taxon>
        <taxon>Polyneoptera</taxon>
        <taxon>Phasmatodea</taxon>
        <taxon>Timematodea</taxon>
        <taxon>Timematoidea</taxon>
        <taxon>Timematidae</taxon>
        <taxon>Timema</taxon>
    </lineage>
</organism>
<dbReference type="PANTHER" id="PTHR13353">
    <property type="entry name" value="TRANSMEMBRANE PROTEIN 19"/>
    <property type="match status" value="1"/>
</dbReference>
<evidence type="ECO:0000256" key="2">
    <source>
        <dbReference type="ARBA" id="ARBA00009012"/>
    </source>
</evidence>
<accession>A0A7R9AYA3</accession>
<keyword evidence="4 7" id="KW-0812">Transmembrane</keyword>
<evidence type="ECO:0000256" key="4">
    <source>
        <dbReference type="ARBA" id="ARBA00022692"/>
    </source>
</evidence>
<name>A0A7R9AYA3_TIMSH</name>
<evidence type="ECO:0000256" key="5">
    <source>
        <dbReference type="ARBA" id="ARBA00022989"/>
    </source>
</evidence>
<dbReference type="InterPro" id="IPR002794">
    <property type="entry name" value="DUF92_TMEM19"/>
</dbReference>
<comment type="similarity">
    <text evidence="2">Belongs to the TMEM19 family.</text>
</comment>
<dbReference type="AlphaFoldDB" id="A0A7R9AYA3"/>
<evidence type="ECO:0000313" key="8">
    <source>
        <dbReference type="EMBL" id="CAD7262844.1"/>
    </source>
</evidence>